<dbReference type="RefSeq" id="WP_248652452.1">
    <property type="nucleotide sequence ID" value="NZ_CP096660.1"/>
</dbReference>
<dbReference type="PANTHER" id="PTHR33841">
    <property type="entry name" value="DNA METHYLTRANSFERASE YEEA-RELATED"/>
    <property type="match status" value="1"/>
</dbReference>
<evidence type="ECO:0000259" key="10">
    <source>
        <dbReference type="Pfam" id="PF12950"/>
    </source>
</evidence>
<dbReference type="GO" id="GO:0009307">
    <property type="term" value="P:DNA restriction-modification system"/>
    <property type="evidence" value="ECO:0007669"/>
    <property type="project" value="UniProtKB-KW"/>
</dbReference>
<feature type="region of interest" description="Disordered" evidence="8">
    <location>
        <begin position="1276"/>
        <end position="1295"/>
    </location>
</feature>
<dbReference type="InterPro" id="IPR029063">
    <property type="entry name" value="SAM-dependent_MTases_sf"/>
</dbReference>
<dbReference type="Proteomes" id="UP000830729">
    <property type="component" value="Plasmid unnamed1"/>
</dbReference>
<dbReference type="EC" id="2.1.1.72" evidence="1"/>
<evidence type="ECO:0000256" key="7">
    <source>
        <dbReference type="ARBA" id="ARBA00047942"/>
    </source>
</evidence>
<evidence type="ECO:0000256" key="1">
    <source>
        <dbReference type="ARBA" id="ARBA00011900"/>
    </source>
</evidence>
<dbReference type="Pfam" id="PF07669">
    <property type="entry name" value="Eco57I"/>
    <property type="match status" value="1"/>
</dbReference>
<feature type="compositionally biased region" description="Basic and acidic residues" evidence="8">
    <location>
        <begin position="1283"/>
        <end position="1295"/>
    </location>
</feature>
<dbReference type="InterPro" id="IPR002052">
    <property type="entry name" value="DNA_methylase_N6_adenine_CS"/>
</dbReference>
<dbReference type="InterPro" id="IPR050953">
    <property type="entry name" value="N4_N6_ade-DNA_methylase"/>
</dbReference>
<feature type="compositionally biased region" description="Acidic residues" evidence="8">
    <location>
        <begin position="608"/>
        <end position="621"/>
    </location>
</feature>
<comment type="catalytic activity">
    <reaction evidence="7">
        <text>a 2'-deoxyadenosine in DNA + S-adenosyl-L-methionine = an N(6)-methyl-2'-deoxyadenosine in DNA + S-adenosyl-L-homocysteine + H(+)</text>
        <dbReference type="Rhea" id="RHEA:15197"/>
        <dbReference type="Rhea" id="RHEA-COMP:12418"/>
        <dbReference type="Rhea" id="RHEA-COMP:12419"/>
        <dbReference type="ChEBI" id="CHEBI:15378"/>
        <dbReference type="ChEBI" id="CHEBI:57856"/>
        <dbReference type="ChEBI" id="CHEBI:59789"/>
        <dbReference type="ChEBI" id="CHEBI:90615"/>
        <dbReference type="ChEBI" id="CHEBI:90616"/>
        <dbReference type="EC" id="2.1.1.72"/>
    </reaction>
</comment>
<evidence type="ECO:0000256" key="2">
    <source>
        <dbReference type="ARBA" id="ARBA00022603"/>
    </source>
</evidence>
<dbReference type="SUPFAM" id="SSF53335">
    <property type="entry name" value="S-adenosyl-L-methionine-dependent methyltransferases"/>
    <property type="match status" value="1"/>
</dbReference>
<gene>
    <name evidence="11" type="ORF">M0R89_19860</name>
</gene>
<dbReference type="GeneID" id="72187505"/>
<evidence type="ECO:0000313" key="11">
    <source>
        <dbReference type="EMBL" id="UPV76419.1"/>
    </source>
</evidence>
<keyword evidence="6" id="KW-0238">DNA-binding</keyword>
<dbReference type="InterPro" id="IPR023135">
    <property type="entry name" value="N6_DNA_MeTrfase_TaqI_C"/>
</dbReference>
<evidence type="ECO:0000256" key="5">
    <source>
        <dbReference type="ARBA" id="ARBA00022747"/>
    </source>
</evidence>
<reference evidence="11 12" key="1">
    <citation type="submission" date="2022-04" db="EMBL/GenBank/DDBJ databases">
        <title>Diverse halophilic archaea isolated from saline environments.</title>
        <authorList>
            <person name="Cui H.-L."/>
        </authorList>
    </citation>
    <scope>NUCLEOTIDE SEQUENCE [LARGE SCALE GENOMIC DNA]</scope>
    <source>
        <strain evidence="11 12">XZYJT49</strain>
        <plasmid evidence="11 12">unnamed1</plasmid>
    </source>
</reference>
<evidence type="ECO:0000259" key="9">
    <source>
        <dbReference type="Pfam" id="PF07669"/>
    </source>
</evidence>
<feature type="domain" description="Type II methyltransferase M.TaqI-like" evidence="9">
    <location>
        <begin position="634"/>
        <end position="909"/>
    </location>
</feature>
<evidence type="ECO:0000313" key="12">
    <source>
        <dbReference type="Proteomes" id="UP000830729"/>
    </source>
</evidence>
<dbReference type="InterPro" id="IPR011639">
    <property type="entry name" value="MethylTrfase_TaqI-like_dom"/>
</dbReference>
<name>A0A8U0HZV1_9EURY</name>
<dbReference type="Pfam" id="PF12950">
    <property type="entry name" value="TaqI_C"/>
    <property type="match status" value="1"/>
</dbReference>
<feature type="region of interest" description="Disordered" evidence="8">
    <location>
        <begin position="593"/>
        <end position="624"/>
    </location>
</feature>
<dbReference type="Gene3D" id="3.40.50.150">
    <property type="entry name" value="Vaccinia Virus protein VP39"/>
    <property type="match status" value="1"/>
</dbReference>
<evidence type="ECO:0000256" key="6">
    <source>
        <dbReference type="ARBA" id="ARBA00023125"/>
    </source>
</evidence>
<dbReference type="PROSITE" id="PS00092">
    <property type="entry name" value="N6_MTASE"/>
    <property type="match status" value="1"/>
</dbReference>
<keyword evidence="12" id="KW-1185">Reference proteome</keyword>
<dbReference type="Gene3D" id="3.90.220.10">
    <property type="entry name" value="Adenine-n6-DNA-methyltransferase Taqi, Chain A, domain 2"/>
    <property type="match status" value="1"/>
</dbReference>
<dbReference type="PRINTS" id="PR00507">
    <property type="entry name" value="N12N6MTFRASE"/>
</dbReference>
<dbReference type="InterPro" id="IPR025931">
    <property type="entry name" value="TaqI_C"/>
</dbReference>
<keyword evidence="2 11" id="KW-0489">Methyltransferase</keyword>
<dbReference type="PANTHER" id="PTHR33841:SF1">
    <property type="entry name" value="DNA METHYLTRANSFERASE A"/>
    <property type="match status" value="1"/>
</dbReference>
<dbReference type="GO" id="GO:0009007">
    <property type="term" value="F:site-specific DNA-methyltransferase (adenine-specific) activity"/>
    <property type="evidence" value="ECO:0007669"/>
    <property type="project" value="UniProtKB-EC"/>
</dbReference>
<organism evidence="11 12">
    <name type="scientific">Halorussus limi</name>
    <dbReference type="NCBI Taxonomy" id="2938695"/>
    <lineage>
        <taxon>Archaea</taxon>
        <taxon>Methanobacteriati</taxon>
        <taxon>Methanobacteriota</taxon>
        <taxon>Stenosarchaea group</taxon>
        <taxon>Halobacteria</taxon>
        <taxon>Halobacteriales</taxon>
        <taxon>Haladaptataceae</taxon>
        <taxon>Halorussus</taxon>
    </lineage>
</organism>
<protein>
    <recommendedName>
        <fullName evidence="1">site-specific DNA-methyltransferase (adenine-specific)</fullName>
        <ecNumber evidence="1">2.1.1.72</ecNumber>
    </recommendedName>
</protein>
<keyword evidence="4" id="KW-0949">S-adenosyl-L-methionine</keyword>
<feature type="domain" description="TaqI-like C-terminal specificity" evidence="10">
    <location>
        <begin position="1031"/>
        <end position="1153"/>
    </location>
</feature>
<geneLocation type="plasmid" evidence="11 12">
    <name>unnamed1</name>
</geneLocation>
<feature type="compositionally biased region" description="Basic and acidic residues" evidence="8">
    <location>
        <begin position="217"/>
        <end position="237"/>
    </location>
</feature>
<dbReference type="GO" id="GO:0003677">
    <property type="term" value="F:DNA binding"/>
    <property type="evidence" value="ECO:0007669"/>
    <property type="project" value="UniProtKB-KW"/>
</dbReference>
<keyword evidence="5" id="KW-0680">Restriction system</keyword>
<evidence type="ECO:0000256" key="3">
    <source>
        <dbReference type="ARBA" id="ARBA00022679"/>
    </source>
</evidence>
<evidence type="ECO:0000256" key="8">
    <source>
        <dbReference type="SAM" id="MobiDB-lite"/>
    </source>
</evidence>
<keyword evidence="3" id="KW-0808">Transferase</keyword>
<feature type="region of interest" description="Disordered" evidence="8">
    <location>
        <begin position="217"/>
        <end position="247"/>
    </location>
</feature>
<sequence>MRGTPKYRTNRGLFSNRYLDERLPETDDWTAADETEVRAAYESIRDRYRRESDRIADYSERGVRENLVGPVFETLGLTTAVEGPASGERLGPDYALFGSEQAREDAVERRRGGQSFHANALAVADVERWDRSLDGSTDRERTDPSYRIHVSLDATGLDRGVLTNGRKWRLYYRPTGYQPDSYYEIDLPALLETGDGEAFKYFYLFFRREAFLGGGRDADSGRSERGERSGDDHRRASDAGSEATPANRIAGDRPFVERVYRESNAFAEELSEDLGENVREALELLAQGFVADADDVPADDLDTVYEASLTYLYRLVFVLYAESDGRDLLDTDDERYRARYSLSALKRRVAAELDSPDPAYRPQQTTLWDRLDDLFALVDRGSESPGVPDDDLYVPACDGGLFESDPDAGEVAAFLDSRAVGDTYLARVVDLLARRESPRGDGRAFVDYSSLGVRHLGSIYEGLLEYDLAVADRPLAAVREGGEQEWVPAEDAPAEAAVERVEPGDVYLTTGTGERKTTGSYYTPEFVVEYAVESALEPLLDEIRSDLNPEGPDYADEFAERVFDLSVLDPAMGSGHFLVETVEYLAKAISEAHRTQTRNAMAERPEETGSDDDAAEPGDPPDVDRVRRRVARRCIYGVDSDGTAVELAKMSLWLRTLTDGRPPAFLDHRLERGDALAGTDAAEVEAMARETAAGADGVGDLSAARREFVAGESESLADVKETERRYDEIRRDDRRRRLAATANVRTAERFGLDVPDDARERVGRALSDSERWADLADRSWFADAQRIADERDFFHWGLAFPEAFYDDEGSPLAEDEAGFDAVVGNPPYVRSRKLPDGPKEYYRAEYDTARGAYDLYVPFAERAADLGRRVSLVVPNKWTTTDYGRALRDRLLDRDGLREVLDASALDVFPDADVYPVVVTYGDAPTSGDGDATAPDEEDDEILVRRPDGDRGLAAAETTAVPRSLVDRLGGRVIPLGVSPDFADLAADALAECDRLGDHATMTEGVHTGNVREKLLVEDDGGERRDSRPKVVDGKSVDRYRLDWDGSRIRYDESLVGPGEYADLRRPDVFEGEKLLVRDISDRPAAVHDESGFYALNTLYVVRSREESDRSLRYLLGVFNSELVATYYRQVYGGTRVSGDYLRFKPMFAERIPVPDPEDAPVGADDVSEVLAERGVEGELGDPTPGPESAIATLTERVRAARDRRTALDCDVLDYLGQRAKSAAGPTLGERCVPARGVGDSVLAETSADRENLRFGEVRVREEETGALALSATARYKPSDGAGADRESGRKTDRETDCWGYAETDSVTAMRIPNPDPTERTLVEAFVPAAAERGAGFAGFREHATATNSLLDRLRALTLPDSERVADDVARYRETRAQADELDDRIAALEGTIDGIVARLYGIGAGRWTER</sequence>
<evidence type="ECO:0000256" key="4">
    <source>
        <dbReference type="ARBA" id="ARBA00022691"/>
    </source>
</evidence>
<dbReference type="KEGG" id="halx:M0R89_19860"/>
<accession>A0A8U0HZV1</accession>
<proteinExistence type="predicted"/>
<dbReference type="EMBL" id="CP096660">
    <property type="protein sequence ID" value="UPV76419.1"/>
    <property type="molecule type" value="Genomic_DNA"/>
</dbReference>
<keyword evidence="11" id="KW-0614">Plasmid</keyword>
<dbReference type="GO" id="GO:0032259">
    <property type="term" value="P:methylation"/>
    <property type="evidence" value="ECO:0007669"/>
    <property type="project" value="UniProtKB-KW"/>
</dbReference>
<dbReference type="REBASE" id="616264">
    <property type="entry name" value="HspJT49ORF19860P"/>
</dbReference>